<evidence type="ECO:0000313" key="2">
    <source>
        <dbReference type="Proteomes" id="UP000499080"/>
    </source>
</evidence>
<reference evidence="1 2" key="1">
    <citation type="journal article" date="2019" name="Sci. Rep.">
        <title>Orb-weaving spider Araneus ventricosus genome elucidates the spidroin gene catalogue.</title>
        <authorList>
            <person name="Kono N."/>
            <person name="Nakamura H."/>
            <person name="Ohtoshi R."/>
            <person name="Moran D.A.P."/>
            <person name="Shinohara A."/>
            <person name="Yoshida Y."/>
            <person name="Fujiwara M."/>
            <person name="Mori M."/>
            <person name="Tomita M."/>
            <person name="Arakawa K."/>
        </authorList>
    </citation>
    <scope>NUCLEOTIDE SEQUENCE [LARGE SCALE GENOMIC DNA]</scope>
</reference>
<proteinExistence type="predicted"/>
<dbReference type="AlphaFoldDB" id="A0A4Y2TNK9"/>
<comment type="caution">
    <text evidence="1">The sequence shown here is derived from an EMBL/GenBank/DDBJ whole genome shotgun (WGS) entry which is preliminary data.</text>
</comment>
<dbReference type="EMBL" id="BGPR01029301">
    <property type="protein sequence ID" value="GBO01007.1"/>
    <property type="molecule type" value="Genomic_DNA"/>
</dbReference>
<organism evidence="1 2">
    <name type="scientific">Araneus ventricosus</name>
    <name type="common">Orbweaver spider</name>
    <name type="synonym">Epeira ventricosa</name>
    <dbReference type="NCBI Taxonomy" id="182803"/>
    <lineage>
        <taxon>Eukaryota</taxon>
        <taxon>Metazoa</taxon>
        <taxon>Ecdysozoa</taxon>
        <taxon>Arthropoda</taxon>
        <taxon>Chelicerata</taxon>
        <taxon>Arachnida</taxon>
        <taxon>Araneae</taxon>
        <taxon>Araneomorphae</taxon>
        <taxon>Entelegynae</taxon>
        <taxon>Araneoidea</taxon>
        <taxon>Araneidae</taxon>
        <taxon>Araneus</taxon>
    </lineage>
</organism>
<name>A0A4Y2TNK9_ARAVE</name>
<protein>
    <submittedName>
        <fullName evidence="1">Uncharacterized protein</fullName>
    </submittedName>
</protein>
<dbReference type="Proteomes" id="UP000499080">
    <property type="component" value="Unassembled WGS sequence"/>
</dbReference>
<accession>A0A4Y2TNK9</accession>
<gene>
    <name evidence="1" type="ORF">AVEN_168505_1</name>
</gene>
<evidence type="ECO:0000313" key="1">
    <source>
        <dbReference type="EMBL" id="GBO01007.1"/>
    </source>
</evidence>
<keyword evidence="2" id="KW-1185">Reference proteome</keyword>
<sequence length="113" mass="13071">MFSVRSSKLQAVSFPTKDDTAFEIHLECRAILMFIVVFVRDLEEMRNMHRDIIFRISRSCRPSWPTGMVTVSESDFSKIDIRLHFKNLREYSCEASDNSLGKRFVAGAFNGTQ</sequence>